<dbReference type="SUPFAM" id="SSF52266">
    <property type="entry name" value="SGNH hydrolase"/>
    <property type="match status" value="1"/>
</dbReference>
<dbReference type="PANTHER" id="PTHR22835:SF555">
    <property type="entry name" value="GDSL-LIKE LIPASE_ACYLHYDROLASE"/>
    <property type="match status" value="1"/>
</dbReference>
<dbReference type="PANTHER" id="PTHR22835">
    <property type="entry name" value="ZINC FINGER FYVE DOMAIN CONTAINING PROTEIN"/>
    <property type="match status" value="1"/>
</dbReference>
<comment type="similarity">
    <text evidence="1">Belongs to the 'GDSL' lipolytic enzyme family.</text>
</comment>
<dbReference type="InterPro" id="IPR001087">
    <property type="entry name" value="GDSL"/>
</dbReference>
<dbReference type="CDD" id="cd01837">
    <property type="entry name" value="SGNH_plant_lipase_like"/>
    <property type="match status" value="1"/>
</dbReference>
<dbReference type="GO" id="GO:0016788">
    <property type="term" value="F:hydrolase activity, acting on ester bonds"/>
    <property type="evidence" value="ECO:0007669"/>
    <property type="project" value="InterPro"/>
</dbReference>
<dbReference type="AlphaFoldDB" id="A0A087GV12"/>
<dbReference type="Gene3D" id="3.40.50.1110">
    <property type="entry name" value="SGNH hydrolase"/>
    <property type="match status" value="1"/>
</dbReference>
<evidence type="ECO:0000256" key="2">
    <source>
        <dbReference type="ARBA" id="ARBA00022729"/>
    </source>
</evidence>
<protein>
    <submittedName>
        <fullName evidence="5">Uncharacterized protein</fullName>
    </submittedName>
</protein>
<keyword evidence="6" id="KW-1185">Reference proteome</keyword>
<keyword evidence="3" id="KW-0378">Hydrolase</keyword>
<dbReference type="eggNOG" id="ENOG502QQSM">
    <property type="taxonomic scope" value="Eukaryota"/>
</dbReference>
<dbReference type="Gramene" id="KFK33714">
    <property type="protein sequence ID" value="KFK33714"/>
    <property type="gene ID" value="AALP_AA5G050500"/>
</dbReference>
<proteinExistence type="inferred from homology"/>
<accession>A0A087GV12</accession>
<evidence type="ECO:0000256" key="4">
    <source>
        <dbReference type="ARBA" id="ARBA00023180"/>
    </source>
</evidence>
<sequence length="382" mass="42280">METYKLTLFIINFLLGLNENFSIATRINSHKSCNFPAVYNFGDSNSDTGAISAAIGEVPPPNGVAFFGKSQGRHSDGRLIIDFITENLTLPYLTPYLDSVGANYRHGANFATGGSCVRPTVACFSQFHLGTQVSQFIHFKSRTLSLYNQTKASGKTPFCKEVLARPKDFSKALYTFDIGQNDLAIGFQNMTEEQLKATIPNIIENFTIALKLLYKEGARFFSIHNTGPTGCLPYLLKSFTATPRDQYGCLVPLNNVAIEFNKQLKNKISELNKELPSSLFTYVDVYSAKYNLITKSKKFGFVDPFDYCCVGAVGRGMGCGKTIFPNGTELYSSSCQNRKNFISWDGIHYTETANMLVANQILDGSISDPPLPTQKACKLMKN</sequence>
<evidence type="ECO:0000256" key="3">
    <source>
        <dbReference type="ARBA" id="ARBA00022801"/>
    </source>
</evidence>
<evidence type="ECO:0000313" key="5">
    <source>
        <dbReference type="EMBL" id="KFK33714.1"/>
    </source>
</evidence>
<dbReference type="EMBL" id="CM002873">
    <property type="protein sequence ID" value="KFK33714.1"/>
    <property type="molecule type" value="Genomic_DNA"/>
</dbReference>
<dbReference type="Proteomes" id="UP000029120">
    <property type="component" value="Chromosome 5"/>
</dbReference>
<reference evidence="6" key="1">
    <citation type="journal article" date="2015" name="Nat. Plants">
        <title>Genome expansion of Arabis alpina linked with retrotransposition and reduced symmetric DNA methylation.</title>
        <authorList>
            <person name="Willing E.M."/>
            <person name="Rawat V."/>
            <person name="Mandakova T."/>
            <person name="Maumus F."/>
            <person name="James G.V."/>
            <person name="Nordstroem K.J."/>
            <person name="Becker C."/>
            <person name="Warthmann N."/>
            <person name="Chica C."/>
            <person name="Szarzynska B."/>
            <person name="Zytnicki M."/>
            <person name="Albani M.C."/>
            <person name="Kiefer C."/>
            <person name="Bergonzi S."/>
            <person name="Castaings L."/>
            <person name="Mateos J.L."/>
            <person name="Berns M.C."/>
            <person name="Bujdoso N."/>
            <person name="Piofczyk T."/>
            <person name="de Lorenzo L."/>
            <person name="Barrero-Sicilia C."/>
            <person name="Mateos I."/>
            <person name="Piednoel M."/>
            <person name="Hagmann J."/>
            <person name="Chen-Min-Tao R."/>
            <person name="Iglesias-Fernandez R."/>
            <person name="Schuster S.C."/>
            <person name="Alonso-Blanco C."/>
            <person name="Roudier F."/>
            <person name="Carbonero P."/>
            <person name="Paz-Ares J."/>
            <person name="Davis S.J."/>
            <person name="Pecinka A."/>
            <person name="Quesneville H."/>
            <person name="Colot V."/>
            <person name="Lysak M.A."/>
            <person name="Weigel D."/>
            <person name="Coupland G."/>
            <person name="Schneeberger K."/>
        </authorList>
    </citation>
    <scope>NUCLEOTIDE SEQUENCE [LARGE SCALE GENOMIC DNA]</scope>
    <source>
        <strain evidence="6">cv. Pajares</strain>
    </source>
</reference>
<name>A0A087GV12_ARAAL</name>
<dbReference type="InterPro" id="IPR035669">
    <property type="entry name" value="SGNH_plant_lipase-like"/>
</dbReference>
<keyword evidence="4" id="KW-0325">Glycoprotein</keyword>
<dbReference type="InterPro" id="IPR036514">
    <property type="entry name" value="SGNH_hydro_sf"/>
</dbReference>
<dbReference type="OMA" id="MNFCCGS"/>
<gene>
    <name evidence="5" type="ordered locus">AALP_Aa5g050500</name>
</gene>
<keyword evidence="2" id="KW-0732">Signal</keyword>
<evidence type="ECO:0000256" key="1">
    <source>
        <dbReference type="ARBA" id="ARBA00008668"/>
    </source>
</evidence>
<organism evidence="5 6">
    <name type="scientific">Arabis alpina</name>
    <name type="common">Alpine rock-cress</name>
    <dbReference type="NCBI Taxonomy" id="50452"/>
    <lineage>
        <taxon>Eukaryota</taxon>
        <taxon>Viridiplantae</taxon>
        <taxon>Streptophyta</taxon>
        <taxon>Embryophyta</taxon>
        <taxon>Tracheophyta</taxon>
        <taxon>Spermatophyta</taxon>
        <taxon>Magnoliopsida</taxon>
        <taxon>eudicotyledons</taxon>
        <taxon>Gunneridae</taxon>
        <taxon>Pentapetalae</taxon>
        <taxon>rosids</taxon>
        <taxon>malvids</taxon>
        <taxon>Brassicales</taxon>
        <taxon>Brassicaceae</taxon>
        <taxon>Arabideae</taxon>
        <taxon>Arabis</taxon>
    </lineage>
</organism>
<dbReference type="Pfam" id="PF00657">
    <property type="entry name" value="Lipase_GDSL"/>
    <property type="match status" value="1"/>
</dbReference>
<dbReference type="OrthoDB" id="1600564at2759"/>
<evidence type="ECO:0000313" key="6">
    <source>
        <dbReference type="Proteomes" id="UP000029120"/>
    </source>
</evidence>